<accession>A0A0F3MF61</accession>
<reference evidence="1 3" key="1">
    <citation type="submission" date="2015-02" db="EMBL/GenBank/DDBJ databases">
        <title>Genome Sequencing of Rickettsiales.</title>
        <authorList>
            <person name="Daugherty S.C."/>
            <person name="Su Q."/>
            <person name="Abolude K."/>
            <person name="Beier-Sexton M."/>
            <person name="Carlyon J.A."/>
            <person name="Carter R."/>
            <person name="Day N.P."/>
            <person name="Dumler S.J."/>
            <person name="Dyachenko V."/>
            <person name="Godinez A."/>
            <person name="Kurtti T.J."/>
            <person name="Lichay M."/>
            <person name="Mullins K.E."/>
            <person name="Ott S."/>
            <person name="Pappas-Brown V."/>
            <person name="Paris D.H."/>
            <person name="Patel P."/>
            <person name="Richards A.L."/>
            <person name="Sadzewicz L."/>
            <person name="Sears K."/>
            <person name="Seidman D."/>
            <person name="Sengamalay N."/>
            <person name="Stenos J."/>
            <person name="Tallon L.J."/>
            <person name="Vincent G."/>
            <person name="Fraser C.M."/>
            <person name="Munderloh U."/>
            <person name="Dunning-Hotopp J.C."/>
        </authorList>
    </citation>
    <scope>NUCLEOTIDE SEQUENCE [LARGE SCALE GENOMIC DNA]</scope>
    <source>
        <strain evidence="1 3">Gilliam</strain>
    </source>
</reference>
<proteinExistence type="predicted"/>
<dbReference type="AlphaFoldDB" id="A0A0F3MF61"/>
<protein>
    <submittedName>
        <fullName evidence="2">IS630 family transposase</fullName>
    </submittedName>
</protein>
<reference evidence="2" key="3">
    <citation type="submission" date="2018-03" db="EMBL/GenBank/DDBJ databases">
        <authorList>
            <person name="Keele B.F."/>
        </authorList>
    </citation>
    <scope>NUCLEOTIDE SEQUENCE [LARGE SCALE GENOMIC DNA]</scope>
    <source>
        <strain evidence="2">Gilliam</strain>
    </source>
</reference>
<dbReference type="PATRIC" id="fig|1359184.3.peg.33"/>
<dbReference type="Proteomes" id="UP000033769">
    <property type="component" value="Unassembled WGS sequence"/>
</dbReference>
<evidence type="ECO:0000313" key="1">
    <source>
        <dbReference type="EMBL" id="KJV54296.1"/>
    </source>
</evidence>
<keyword evidence="4" id="KW-1185">Reference proteome</keyword>
<sequence length="63" mass="7493">MITSFYNGKVIATFLFDDNCNKSIFEVYIQAILIKDLTLDKQYYWIIVSYLFNDFFDAVSFIL</sequence>
<dbReference type="EMBL" id="LANO01000001">
    <property type="protein sequence ID" value="KJV54296.1"/>
    <property type="molecule type" value="Genomic_DNA"/>
</dbReference>
<organism evidence="1 3">
    <name type="scientific">Orientia tsutsugamushi str. Gilliam</name>
    <dbReference type="NCBI Taxonomy" id="1359184"/>
    <lineage>
        <taxon>Bacteria</taxon>
        <taxon>Pseudomonadati</taxon>
        <taxon>Pseudomonadota</taxon>
        <taxon>Alphaproteobacteria</taxon>
        <taxon>Rickettsiales</taxon>
        <taxon>Rickettsiaceae</taxon>
        <taxon>Rickettsieae</taxon>
        <taxon>Orientia</taxon>
    </lineage>
</organism>
<reference evidence="4" key="2">
    <citation type="submission" date="2018-03" db="EMBL/GenBank/DDBJ databases">
        <authorList>
            <person name="Batty M. E."/>
            <person name="Batty M E."/>
        </authorList>
    </citation>
    <scope>NUCLEOTIDE SEQUENCE [LARGE SCALE GENOMIC DNA]</scope>
    <source>
        <strain evidence="4">Gilliam</strain>
    </source>
</reference>
<dbReference type="Proteomes" id="UP000244959">
    <property type="component" value="Chromosome I"/>
</dbReference>
<evidence type="ECO:0000313" key="3">
    <source>
        <dbReference type="Proteomes" id="UP000033769"/>
    </source>
</evidence>
<gene>
    <name evidence="2" type="ORF">GILLIAM_02716</name>
    <name evidence="1" type="ORF">OTSGILL_0028</name>
</gene>
<evidence type="ECO:0000313" key="4">
    <source>
        <dbReference type="Proteomes" id="UP000244959"/>
    </source>
</evidence>
<evidence type="ECO:0000313" key="2">
    <source>
        <dbReference type="EMBL" id="SPR13185.1"/>
    </source>
</evidence>
<name>A0A0F3MF61_ORITS</name>
<dbReference type="EMBL" id="LS398551">
    <property type="protein sequence ID" value="SPR13185.1"/>
    <property type="molecule type" value="Genomic_DNA"/>
</dbReference>